<evidence type="ECO:0000313" key="13">
    <source>
        <dbReference type="Proteomes" id="UP000234335"/>
    </source>
</evidence>
<keyword evidence="5" id="KW-0347">Helicase</keyword>
<evidence type="ECO:0000256" key="4">
    <source>
        <dbReference type="ARBA" id="ARBA00022801"/>
    </source>
</evidence>
<dbReference type="AlphaFoldDB" id="A0A2I1M3L7"/>
<dbReference type="EMBL" id="PKGS01000012">
    <property type="protein sequence ID" value="PKZ14708.1"/>
    <property type="molecule type" value="Genomic_DNA"/>
</dbReference>
<dbReference type="InterPro" id="IPR038726">
    <property type="entry name" value="PDDEXK_AddAB-type"/>
</dbReference>
<dbReference type="SUPFAM" id="SSF52980">
    <property type="entry name" value="Restriction endonuclease-like"/>
    <property type="match status" value="1"/>
</dbReference>
<dbReference type="GO" id="GO:0005524">
    <property type="term" value="F:ATP binding"/>
    <property type="evidence" value="ECO:0007669"/>
    <property type="project" value="UniProtKB-KW"/>
</dbReference>
<dbReference type="InterPro" id="IPR049035">
    <property type="entry name" value="ADDB_N"/>
</dbReference>
<evidence type="ECO:0000256" key="7">
    <source>
        <dbReference type="ARBA" id="ARBA00022840"/>
    </source>
</evidence>
<evidence type="ECO:0000256" key="5">
    <source>
        <dbReference type="ARBA" id="ARBA00022806"/>
    </source>
</evidence>
<feature type="domain" description="PD-(D/E)XK endonuclease-like" evidence="10">
    <location>
        <begin position="768"/>
        <end position="1091"/>
    </location>
</feature>
<evidence type="ECO:0000256" key="6">
    <source>
        <dbReference type="ARBA" id="ARBA00022839"/>
    </source>
</evidence>
<evidence type="ECO:0000256" key="9">
    <source>
        <dbReference type="ARBA" id="ARBA00023204"/>
    </source>
</evidence>
<dbReference type="GO" id="GO:0004527">
    <property type="term" value="F:exonuclease activity"/>
    <property type="evidence" value="ECO:0007669"/>
    <property type="project" value="UniProtKB-KW"/>
</dbReference>
<dbReference type="GO" id="GO:0006310">
    <property type="term" value="P:DNA recombination"/>
    <property type="evidence" value="ECO:0007669"/>
    <property type="project" value="TreeGrafter"/>
</dbReference>
<keyword evidence="1" id="KW-0540">Nuclease</keyword>
<evidence type="ECO:0000256" key="2">
    <source>
        <dbReference type="ARBA" id="ARBA00022741"/>
    </source>
</evidence>
<dbReference type="Gene3D" id="3.90.320.10">
    <property type="match status" value="1"/>
</dbReference>
<dbReference type="Pfam" id="PF12705">
    <property type="entry name" value="PDDEXK_1"/>
    <property type="match status" value="1"/>
</dbReference>
<keyword evidence="3" id="KW-0227">DNA damage</keyword>
<feature type="domain" description="ATP-dependent helicase/deoxyribonuclease subunit B N-terminal" evidence="11">
    <location>
        <begin position="5"/>
        <end position="267"/>
    </location>
</feature>
<dbReference type="Gene3D" id="3.40.50.300">
    <property type="entry name" value="P-loop containing nucleotide triphosphate hydrolases"/>
    <property type="match status" value="3"/>
</dbReference>
<evidence type="ECO:0000259" key="10">
    <source>
        <dbReference type="Pfam" id="PF12705"/>
    </source>
</evidence>
<dbReference type="InterPro" id="IPR027417">
    <property type="entry name" value="P-loop_NTPase"/>
</dbReference>
<name>A0A2I1M3L7_9FIRM</name>
<proteinExistence type="predicted"/>
<evidence type="ECO:0000256" key="8">
    <source>
        <dbReference type="ARBA" id="ARBA00023125"/>
    </source>
</evidence>
<keyword evidence="4" id="KW-0378">Hydrolase</keyword>
<dbReference type="Pfam" id="PF21445">
    <property type="entry name" value="ADDB_N"/>
    <property type="match status" value="1"/>
</dbReference>
<dbReference type="InterPro" id="IPR011335">
    <property type="entry name" value="Restrct_endonuc-II-like"/>
</dbReference>
<dbReference type="GO" id="GO:0006281">
    <property type="term" value="P:DNA repair"/>
    <property type="evidence" value="ECO:0007669"/>
    <property type="project" value="UniProtKB-KW"/>
</dbReference>
<keyword evidence="6" id="KW-0269">Exonuclease</keyword>
<comment type="caution">
    <text evidence="12">The sequence shown here is derived from an EMBL/GenBank/DDBJ whole genome shotgun (WGS) entry which is preliminary data.</text>
</comment>
<keyword evidence="7" id="KW-0067">ATP-binding</keyword>
<accession>A0A2I1M3L7</accession>
<evidence type="ECO:0000313" key="12">
    <source>
        <dbReference type="EMBL" id="PKZ14708.1"/>
    </source>
</evidence>
<organism evidence="12 13">
    <name type="scientific">Anaerococcus octavius</name>
    <dbReference type="NCBI Taxonomy" id="54007"/>
    <lineage>
        <taxon>Bacteria</taxon>
        <taxon>Bacillati</taxon>
        <taxon>Bacillota</taxon>
        <taxon>Tissierellia</taxon>
        <taxon>Tissierellales</taxon>
        <taxon>Peptoniphilaceae</taxon>
        <taxon>Anaerococcus</taxon>
    </lineage>
</organism>
<dbReference type="Proteomes" id="UP000234335">
    <property type="component" value="Unassembled WGS sequence"/>
</dbReference>
<dbReference type="PANTHER" id="PTHR30591">
    <property type="entry name" value="RECBCD ENZYME SUBUNIT RECC"/>
    <property type="match status" value="1"/>
</dbReference>
<keyword evidence="9" id="KW-0234">DNA repair</keyword>
<evidence type="ECO:0000256" key="1">
    <source>
        <dbReference type="ARBA" id="ARBA00022722"/>
    </source>
</evidence>
<gene>
    <name evidence="12" type="ORF">CYJ34_09325</name>
</gene>
<reference evidence="12 13" key="1">
    <citation type="submission" date="2017-12" db="EMBL/GenBank/DDBJ databases">
        <title>Phylogenetic diversity of female urinary microbiome.</title>
        <authorList>
            <person name="Thomas-White K."/>
            <person name="Wolfe A.J."/>
        </authorList>
    </citation>
    <scope>NUCLEOTIDE SEQUENCE [LARGE SCALE GENOMIC DNA]</scope>
    <source>
        <strain evidence="12 13">UMB0119</strain>
    </source>
</reference>
<dbReference type="GO" id="GO:0003677">
    <property type="term" value="F:DNA binding"/>
    <property type="evidence" value="ECO:0007669"/>
    <property type="project" value="UniProtKB-KW"/>
</dbReference>
<dbReference type="PANTHER" id="PTHR30591:SF1">
    <property type="entry name" value="RECBCD ENZYME SUBUNIT RECC"/>
    <property type="match status" value="1"/>
</dbReference>
<dbReference type="InterPro" id="IPR011604">
    <property type="entry name" value="PDDEXK-like_dom_sf"/>
</dbReference>
<dbReference type="RefSeq" id="WP_101541006.1">
    <property type="nucleotide sequence ID" value="NZ_JBHWQV010000083.1"/>
</dbReference>
<evidence type="ECO:0000256" key="3">
    <source>
        <dbReference type="ARBA" id="ARBA00022763"/>
    </source>
</evidence>
<dbReference type="SUPFAM" id="SSF52540">
    <property type="entry name" value="P-loop containing nucleoside triphosphate hydrolases"/>
    <property type="match status" value="1"/>
</dbReference>
<sequence>MINTIISKSAYANSMYTYKKIEENLDNKQKAFLIVPEQYTLQSDINLIDNISYNTAMDAKVLSFSSLARFIIDRTGGLSDNILTKSGKIIMLSNVLRDINGDLTLFKDKYNNIDFINDIESIITNIKDNNFDQTFYQNIESNLDDEILKLKFKEIKLIYEAYQREINDKYLDSEDKLNQVITRLSSCEFFKDAYFYFDKFDYLSDIKMDFISELLNLGAKVSVTLTLDKTFIDNPMAKDLEIYDMSNKFYYRLKDIDQINEINIGGRINKHNDINHLCTNFERYNPLFFKGNPANVHLIESISSKTEVENVALIINKLIYENNLRYKDISIYISDASQYENEINKIFNRYNIPVFLDKINKLSDNHIVRSWLAAFRLVIYDFNVHDLSYFLRSNIFDFGPNGVDKIIIFQNYIISRKIKGSMFLEDKYFEIDIDFYKNLYKDDPFADDKLLYKINEEKIVKEIRKKVLDLLGDLISIKEKEIAKSSDIIIAVYKLISNEGFIKGINNYQNILLEEGDLDDYNQNDQVWDKFVSILEELMNLMADRKSTLKSIYNIILSTANDMEIGTIPPSKDHVIVTNFKRPRVSQRPINFALGLNDTFFPSKSNGDFLIGKDDKDKLTELNLDLKIYEEDIEEREKLNLYKMMSISDKLYLSFALSDKDGAAINKSIVLNDILKIFPEIEITDLTTLPLSESIYSKEVSKKYAMDVLWRVRKGEKVTENDLKFTKSYLSYLKSYGDFQTVVDGLYYSNNKNNLTLTNASKLYPKNHFNVTEIETYSKCPYRYFVNFGIKPYYDENYDVDARELGSIVHTSLEDVSRLIKDEDIEKITSEQLDELIIENFNTSVDNYLDMTRKNDPRNRFILNNIIKNTKNNSRELINQLKKGEFKVSDVEVDFGYNKENDLPGVYVDDKNYLRGRIDRIDKANNYLRIIDYKTGKKVFKIVNILNGLDLQLLVYMMSASSLSDTITPIGSFYMPLSDELEKMKDTYEKSNIEKIYEDKFKMNGLVVKVNEEVFKLIDKENFDSKNIGVIDIKNTDILTKEEEQVVNNFAKELISKYIKEIKIGNIKLNPIRYNESQNECQYCDFKGICKFDESIDTDKYRDFDSKKTISDLYKSTEDLDE</sequence>
<keyword evidence="8" id="KW-0238">DNA-binding</keyword>
<protein>
    <submittedName>
        <fullName evidence="12">ATP-dependent deoxyribonuclease subunit B</fullName>
    </submittedName>
</protein>
<keyword evidence="2" id="KW-0547">Nucleotide-binding</keyword>
<keyword evidence="13" id="KW-1185">Reference proteome</keyword>
<dbReference type="GO" id="GO:0004386">
    <property type="term" value="F:helicase activity"/>
    <property type="evidence" value="ECO:0007669"/>
    <property type="project" value="UniProtKB-KW"/>
</dbReference>
<evidence type="ECO:0000259" key="11">
    <source>
        <dbReference type="Pfam" id="PF21445"/>
    </source>
</evidence>